<name>A0ABS5I8Y0_9PROT</name>
<organism evidence="2 3">
    <name type="scientific">Magnetospirillum sulfuroxidans</name>
    <dbReference type="NCBI Taxonomy" id="611300"/>
    <lineage>
        <taxon>Bacteria</taxon>
        <taxon>Pseudomonadati</taxon>
        <taxon>Pseudomonadota</taxon>
        <taxon>Alphaproteobacteria</taxon>
        <taxon>Rhodospirillales</taxon>
        <taxon>Rhodospirillaceae</taxon>
        <taxon>Magnetospirillum</taxon>
    </lineage>
</organism>
<evidence type="ECO:0000256" key="1">
    <source>
        <dbReference type="SAM" id="Coils"/>
    </source>
</evidence>
<gene>
    <name evidence="2" type="ORF">KEC16_04065</name>
</gene>
<feature type="coiled-coil region" evidence="1">
    <location>
        <begin position="109"/>
        <end position="145"/>
    </location>
</feature>
<evidence type="ECO:0000313" key="2">
    <source>
        <dbReference type="EMBL" id="MBR9970884.1"/>
    </source>
</evidence>
<protein>
    <recommendedName>
        <fullName evidence="4">PspA/IM30 family protein</fullName>
    </recommendedName>
</protein>
<evidence type="ECO:0008006" key="4">
    <source>
        <dbReference type="Google" id="ProtNLM"/>
    </source>
</evidence>
<keyword evidence="1" id="KW-0175">Coiled coil</keyword>
<evidence type="ECO:0000313" key="3">
    <source>
        <dbReference type="Proteomes" id="UP000680714"/>
    </source>
</evidence>
<dbReference type="RefSeq" id="WP_211546399.1">
    <property type="nucleotide sequence ID" value="NZ_JAGTUF010000002.1"/>
</dbReference>
<sequence>MTLDKSDRLDLLRTATDARHRDAMERLDAQNQFRAQMTEANQQIALRTARIEGEYALRLRELEHQYAPTDKALDYKYFALRQELMLEEIEEREIISAIYRVVEAIVARNIKLAEERERARLEIELAEVKERHRENERQHEVLRDRLAMDRDALQSRLRNEEFSHAQTVSRIDIPLKLRDLGLSGGTDAPTDREIADWLAALKKRGTV</sequence>
<comment type="caution">
    <text evidence="2">The sequence shown here is derived from an EMBL/GenBank/DDBJ whole genome shotgun (WGS) entry which is preliminary data.</text>
</comment>
<dbReference type="Proteomes" id="UP000680714">
    <property type="component" value="Unassembled WGS sequence"/>
</dbReference>
<accession>A0ABS5I8Y0</accession>
<proteinExistence type="predicted"/>
<keyword evidence="3" id="KW-1185">Reference proteome</keyword>
<dbReference type="EMBL" id="JAGTUF010000002">
    <property type="protein sequence ID" value="MBR9970884.1"/>
    <property type="molecule type" value="Genomic_DNA"/>
</dbReference>
<reference evidence="2 3" key="1">
    <citation type="submission" date="2021-04" db="EMBL/GenBank/DDBJ databases">
        <title>Magnetospirillum sulfuroxidans sp. nov., a facultative chemolithoautotrophic sulfur-oxidizing alphaproteobacterium isolated from freshwater sediment and proposals for Paramagetospirillum gen. nov., and Magnetospirillaceae fam. nov.</title>
        <authorList>
            <person name="Koziaeva V."/>
            <person name="Geelhoed J.S."/>
            <person name="Sorokin D.Y."/>
            <person name="Grouzdev D.S."/>
        </authorList>
    </citation>
    <scope>NUCLEOTIDE SEQUENCE [LARGE SCALE GENOMIC DNA]</scope>
    <source>
        <strain evidence="2 3">J10</strain>
    </source>
</reference>